<protein>
    <submittedName>
        <fullName evidence="2">Helix-turn-helix domain-containing protein</fullName>
    </submittedName>
</protein>
<accession>A0ABS1I7M6</accession>
<dbReference type="EMBL" id="JAEPIV010000039">
    <property type="protein sequence ID" value="MBK4723070.1"/>
    <property type="molecule type" value="Genomic_DNA"/>
</dbReference>
<comment type="caution">
    <text evidence="2">The sequence shown here is derived from an EMBL/GenBank/DDBJ whole genome shotgun (WGS) entry which is preliminary data.</text>
</comment>
<dbReference type="PROSITE" id="PS50943">
    <property type="entry name" value="HTH_CROC1"/>
    <property type="match status" value="1"/>
</dbReference>
<reference evidence="2 3" key="1">
    <citation type="submission" date="2021-01" db="EMBL/GenBank/DDBJ databases">
        <title>Azospirillum sp. YIM DDC1 draft genome.</title>
        <authorList>
            <person name="Wang Y.-X."/>
        </authorList>
    </citation>
    <scope>NUCLEOTIDE SEQUENCE [LARGE SCALE GENOMIC DNA]</scope>
    <source>
        <strain evidence="2 3">YIM DDC1</strain>
    </source>
</reference>
<proteinExistence type="predicted"/>
<feature type="domain" description="HTH cro/C1-type" evidence="1">
    <location>
        <begin position="10"/>
        <end position="50"/>
    </location>
</feature>
<dbReference type="InterPro" id="IPR001387">
    <property type="entry name" value="Cro/C1-type_HTH"/>
</dbReference>
<dbReference type="SUPFAM" id="SSF47413">
    <property type="entry name" value="lambda repressor-like DNA-binding domains"/>
    <property type="match status" value="1"/>
</dbReference>
<dbReference type="Pfam" id="PF13560">
    <property type="entry name" value="HTH_31"/>
    <property type="match status" value="1"/>
</dbReference>
<evidence type="ECO:0000259" key="1">
    <source>
        <dbReference type="PROSITE" id="PS50943"/>
    </source>
</evidence>
<dbReference type="RefSeq" id="WP_200487497.1">
    <property type="nucleotide sequence ID" value="NZ_JAEPIV010000039.1"/>
</dbReference>
<dbReference type="Proteomes" id="UP000654452">
    <property type="component" value="Unassembled WGS sequence"/>
</dbReference>
<dbReference type="Gene3D" id="1.10.260.40">
    <property type="entry name" value="lambda repressor-like DNA-binding domains"/>
    <property type="match status" value="1"/>
</dbReference>
<sequence>MSDDPRDLTVAQLMAREGVSQRTLARRLEVSQGHLSKLLRGLVPDPKNLIGRAKSALATPASPAAADKALAGALAHAARFHPLLRSALEEAVAQLNAENAN</sequence>
<keyword evidence="3" id="KW-1185">Reference proteome</keyword>
<organism evidence="2 3">
    <name type="scientific">Azospirillum aestuarii</name>
    <dbReference type="NCBI Taxonomy" id="2802052"/>
    <lineage>
        <taxon>Bacteria</taxon>
        <taxon>Pseudomonadati</taxon>
        <taxon>Pseudomonadota</taxon>
        <taxon>Alphaproteobacteria</taxon>
        <taxon>Rhodospirillales</taxon>
        <taxon>Azospirillaceae</taxon>
        <taxon>Azospirillum</taxon>
    </lineage>
</organism>
<gene>
    <name evidence="2" type="ORF">JJL56_29895</name>
</gene>
<evidence type="ECO:0000313" key="3">
    <source>
        <dbReference type="Proteomes" id="UP000654452"/>
    </source>
</evidence>
<name>A0ABS1I7M6_9PROT</name>
<evidence type="ECO:0000313" key="2">
    <source>
        <dbReference type="EMBL" id="MBK4723070.1"/>
    </source>
</evidence>
<dbReference type="InterPro" id="IPR010982">
    <property type="entry name" value="Lambda_DNA-bd_dom_sf"/>
</dbReference>